<dbReference type="GO" id="GO:0003824">
    <property type="term" value="F:catalytic activity"/>
    <property type="evidence" value="ECO:0007669"/>
    <property type="project" value="InterPro"/>
</dbReference>
<dbReference type="PANTHER" id="PTHR15074">
    <property type="entry name" value="METHYL-CPG-BINDING PROTEIN"/>
    <property type="match status" value="1"/>
</dbReference>
<dbReference type="InterPro" id="IPR003265">
    <property type="entry name" value="HhH-GPD_domain"/>
</dbReference>
<dbReference type="AlphaFoldDB" id="A0A6A6NLB5"/>
<organism evidence="5 6">
    <name type="scientific">Lineolata rhizophorae</name>
    <dbReference type="NCBI Taxonomy" id="578093"/>
    <lineage>
        <taxon>Eukaryota</taxon>
        <taxon>Fungi</taxon>
        <taxon>Dikarya</taxon>
        <taxon>Ascomycota</taxon>
        <taxon>Pezizomycotina</taxon>
        <taxon>Dothideomycetes</taxon>
        <taxon>Dothideomycetes incertae sedis</taxon>
        <taxon>Lineolatales</taxon>
        <taxon>Lineolataceae</taxon>
        <taxon>Lineolata</taxon>
    </lineage>
</organism>
<dbReference type="InterPro" id="IPR011257">
    <property type="entry name" value="DNA_glycosylase"/>
</dbReference>
<evidence type="ECO:0000313" key="6">
    <source>
        <dbReference type="Proteomes" id="UP000799766"/>
    </source>
</evidence>
<feature type="region of interest" description="Disordered" evidence="3">
    <location>
        <begin position="222"/>
        <end position="260"/>
    </location>
</feature>
<evidence type="ECO:0000313" key="5">
    <source>
        <dbReference type="EMBL" id="KAF2452515.1"/>
    </source>
</evidence>
<name>A0A6A6NLB5_9PEZI</name>
<dbReference type="SUPFAM" id="SSF48150">
    <property type="entry name" value="DNA-glycosylase"/>
    <property type="match status" value="1"/>
</dbReference>
<sequence length="288" mass="32475">SCIPCPPLDSPSFGLIQEKFADNPFHLLLVVYFLNKTKGTAAIPSFFSLIERYPTAEDLAHASEADITEMIKPLGLQNIRSRNIVIFAKKWVSDPPQAGKRYRTLNYPRVGDGRDIKRDEIVADNAEDPREGAFEIGHLPICGPYARDSWRIFCRDVQRGIADGWNGEGRSGMFEPEWKRVVPSDKELRAFLRWMWLREGWDWDPLTGEKKVASSEVLDKAKQGDAEWVDPDEGTSKQQGDKNAALALAREDRAPCETIGEARDSRAARLRPNSTKKIVVVEIDAPPR</sequence>
<keyword evidence="6" id="KW-1185">Reference proteome</keyword>
<dbReference type="Proteomes" id="UP000799766">
    <property type="component" value="Unassembled WGS sequence"/>
</dbReference>
<feature type="non-terminal residue" evidence="5">
    <location>
        <position position="1"/>
    </location>
</feature>
<evidence type="ECO:0000259" key="4">
    <source>
        <dbReference type="Pfam" id="PF00730"/>
    </source>
</evidence>
<dbReference type="GO" id="GO:0005634">
    <property type="term" value="C:nucleus"/>
    <property type="evidence" value="ECO:0007669"/>
    <property type="project" value="UniProtKB-SubCell"/>
</dbReference>
<evidence type="ECO:0000256" key="3">
    <source>
        <dbReference type="SAM" id="MobiDB-lite"/>
    </source>
</evidence>
<dbReference type="InterPro" id="IPR045138">
    <property type="entry name" value="MeCP2/MBD4"/>
</dbReference>
<reference evidence="5" key="1">
    <citation type="journal article" date="2020" name="Stud. Mycol.">
        <title>101 Dothideomycetes genomes: a test case for predicting lifestyles and emergence of pathogens.</title>
        <authorList>
            <person name="Haridas S."/>
            <person name="Albert R."/>
            <person name="Binder M."/>
            <person name="Bloem J."/>
            <person name="Labutti K."/>
            <person name="Salamov A."/>
            <person name="Andreopoulos B."/>
            <person name="Baker S."/>
            <person name="Barry K."/>
            <person name="Bills G."/>
            <person name="Bluhm B."/>
            <person name="Cannon C."/>
            <person name="Castanera R."/>
            <person name="Culley D."/>
            <person name="Daum C."/>
            <person name="Ezra D."/>
            <person name="Gonzalez J."/>
            <person name="Henrissat B."/>
            <person name="Kuo A."/>
            <person name="Liang C."/>
            <person name="Lipzen A."/>
            <person name="Lutzoni F."/>
            <person name="Magnuson J."/>
            <person name="Mondo S."/>
            <person name="Nolan M."/>
            <person name="Ohm R."/>
            <person name="Pangilinan J."/>
            <person name="Park H.-J."/>
            <person name="Ramirez L."/>
            <person name="Alfaro M."/>
            <person name="Sun H."/>
            <person name="Tritt A."/>
            <person name="Yoshinaga Y."/>
            <person name="Zwiers L.-H."/>
            <person name="Turgeon B."/>
            <person name="Goodwin S."/>
            <person name="Spatafora J."/>
            <person name="Crous P."/>
            <person name="Grigoriev I."/>
        </authorList>
    </citation>
    <scope>NUCLEOTIDE SEQUENCE</scope>
    <source>
        <strain evidence="5">ATCC 16933</strain>
    </source>
</reference>
<evidence type="ECO:0000256" key="1">
    <source>
        <dbReference type="ARBA" id="ARBA00004123"/>
    </source>
</evidence>
<dbReference type="Gene3D" id="1.10.340.30">
    <property type="entry name" value="Hypothetical protein, domain 2"/>
    <property type="match status" value="1"/>
</dbReference>
<accession>A0A6A6NLB5</accession>
<comment type="subcellular location">
    <subcellularLocation>
        <location evidence="1">Nucleus</location>
    </subcellularLocation>
</comment>
<dbReference type="GO" id="GO:0003677">
    <property type="term" value="F:DNA binding"/>
    <property type="evidence" value="ECO:0007669"/>
    <property type="project" value="InterPro"/>
</dbReference>
<dbReference type="OrthoDB" id="10265068at2759"/>
<dbReference type="PANTHER" id="PTHR15074:SF0">
    <property type="entry name" value="METHYL-CPG-BINDING DOMAIN PROTEIN 4-LIKE PROTEIN"/>
    <property type="match status" value="1"/>
</dbReference>
<protein>
    <submittedName>
        <fullName evidence="5">DNA glycosylase</fullName>
    </submittedName>
</protein>
<dbReference type="EMBL" id="MU001708">
    <property type="protein sequence ID" value="KAF2452515.1"/>
    <property type="molecule type" value="Genomic_DNA"/>
</dbReference>
<gene>
    <name evidence="5" type="ORF">BDY21DRAFT_294604</name>
</gene>
<dbReference type="Pfam" id="PF00730">
    <property type="entry name" value="HhH-GPD"/>
    <property type="match status" value="1"/>
</dbReference>
<dbReference type="GO" id="GO:0006285">
    <property type="term" value="P:base-excision repair, AP site formation"/>
    <property type="evidence" value="ECO:0007669"/>
    <property type="project" value="UniProtKB-ARBA"/>
</dbReference>
<feature type="compositionally biased region" description="Basic and acidic residues" evidence="3">
    <location>
        <begin position="249"/>
        <end position="260"/>
    </location>
</feature>
<feature type="domain" description="HhH-GPD" evidence="4">
    <location>
        <begin position="40"/>
        <end position="117"/>
    </location>
</feature>
<proteinExistence type="predicted"/>
<keyword evidence="2" id="KW-0539">Nucleus</keyword>
<evidence type="ECO:0000256" key="2">
    <source>
        <dbReference type="ARBA" id="ARBA00023242"/>
    </source>
</evidence>